<dbReference type="Pfam" id="PF13365">
    <property type="entry name" value="Trypsin_2"/>
    <property type="match status" value="1"/>
</dbReference>
<protein>
    <submittedName>
        <fullName evidence="2">Serine protease</fullName>
    </submittedName>
</protein>
<name>A0AAI8HNW3_9BACI</name>
<organism evidence="2 3">
    <name type="scientific">Bacillus siamensis</name>
    <dbReference type="NCBI Taxonomy" id="659243"/>
    <lineage>
        <taxon>Bacteria</taxon>
        <taxon>Bacillati</taxon>
        <taxon>Bacillota</taxon>
        <taxon>Bacilli</taxon>
        <taxon>Bacillales</taxon>
        <taxon>Bacillaceae</taxon>
        <taxon>Bacillus</taxon>
        <taxon>Bacillus amyloliquefaciens group</taxon>
    </lineage>
</organism>
<accession>A0AAI8HNW3</accession>
<dbReference type="EMBL" id="CP025001">
    <property type="protein sequence ID" value="AUJ77626.1"/>
    <property type="molecule type" value="Genomic_DNA"/>
</dbReference>
<dbReference type="RefSeq" id="WP_060962753.1">
    <property type="nucleotide sequence ID" value="NZ_CP025001.1"/>
</dbReference>
<dbReference type="GO" id="GO:0006508">
    <property type="term" value="P:proteolysis"/>
    <property type="evidence" value="ECO:0007669"/>
    <property type="project" value="UniProtKB-KW"/>
</dbReference>
<dbReference type="AlphaFoldDB" id="A0AAI8HNW3"/>
<dbReference type="SUPFAM" id="SSF50494">
    <property type="entry name" value="Trypsin-like serine proteases"/>
    <property type="match status" value="1"/>
</dbReference>
<keyword evidence="1" id="KW-0378">Hydrolase</keyword>
<evidence type="ECO:0000313" key="2">
    <source>
        <dbReference type="EMBL" id="AUJ77626.1"/>
    </source>
</evidence>
<dbReference type="InterPro" id="IPR043504">
    <property type="entry name" value="Peptidase_S1_PA_chymotrypsin"/>
</dbReference>
<evidence type="ECO:0000313" key="3">
    <source>
        <dbReference type="Proteomes" id="UP000234366"/>
    </source>
</evidence>
<dbReference type="InterPro" id="IPR009003">
    <property type="entry name" value="Peptidase_S1_PA"/>
</dbReference>
<reference evidence="2 3" key="1">
    <citation type="submission" date="2017-11" db="EMBL/GenBank/DDBJ databases">
        <title>Genome sequence and genome mining of multiple bioactive secondary metabolites from a deep sea-derived Bacillus siamensis SCSIO 05746.</title>
        <authorList>
            <person name="Pan H.-Q."/>
            <person name="Ju J.-H."/>
        </authorList>
    </citation>
    <scope>NUCLEOTIDE SEQUENCE [LARGE SCALE GENOMIC DNA]</scope>
    <source>
        <strain evidence="2 3">SCSIO 05746</strain>
    </source>
</reference>
<dbReference type="Gene3D" id="2.40.10.10">
    <property type="entry name" value="Trypsin-like serine proteases"/>
    <property type="match status" value="2"/>
</dbReference>
<keyword evidence="2" id="KW-0645">Protease</keyword>
<dbReference type="GO" id="GO:0008236">
    <property type="term" value="F:serine-type peptidase activity"/>
    <property type="evidence" value="ECO:0007669"/>
    <property type="project" value="UniProtKB-KW"/>
</dbReference>
<dbReference type="Proteomes" id="UP000234366">
    <property type="component" value="Chromosome"/>
</dbReference>
<proteinExistence type="predicted"/>
<keyword evidence="3" id="KW-1185">Reference proteome</keyword>
<dbReference type="KEGG" id="bsia:CWD84_12770"/>
<keyword evidence="1" id="KW-0720">Serine protease</keyword>
<gene>
    <name evidence="2" type="ORF">CWD84_12770</name>
</gene>
<sequence length="244" mass="28045">MNLETIKKSVVYLKCFSDDDQDTGTALFVKKENKTYLITVRHLIFSNKTKELFNTVMKGMNYNEKRDSLGLDEIRNFSLKHVVYEENVYDMDLAIISLNFEETKGFARHLESAGYKPLDLVYFNNKKIKEGDDIYLIGYPLFSNLGGVNPALGNYHLPILSSGKVAMYHEDFNYFLGNIFNYGGFSGGPVIWNNKISGICVSQEANPLFNQDGEIITLIRYPMTYIKKAECIFRLLERMQSNEK</sequence>
<evidence type="ECO:0000256" key="1">
    <source>
        <dbReference type="ARBA" id="ARBA00022825"/>
    </source>
</evidence>